<organism evidence="7 8">
    <name type="scientific">Candida albicans (strain SC5314 / ATCC MYA-2876)</name>
    <name type="common">Yeast</name>
    <dbReference type="NCBI Taxonomy" id="237561"/>
    <lineage>
        <taxon>Eukaryota</taxon>
        <taxon>Fungi</taxon>
        <taxon>Dikarya</taxon>
        <taxon>Ascomycota</taxon>
        <taxon>Saccharomycotina</taxon>
        <taxon>Pichiomycetes</taxon>
        <taxon>Debaryomycetaceae</taxon>
        <taxon>Candida/Lodderomyces clade</taxon>
        <taxon>Candida</taxon>
    </lineage>
</organism>
<keyword evidence="3" id="KW-1133">Transmembrane helix</keyword>
<dbReference type="KEGG" id="cal:CAALFM_C504170WA"/>
<keyword evidence="4" id="KW-0472">Membrane</keyword>
<proteinExistence type="predicted"/>
<dbReference type="CGD" id="CAL0000185225">
    <property type="gene designation" value="orf19.11381"/>
</dbReference>
<evidence type="ECO:0000256" key="4">
    <source>
        <dbReference type="ARBA" id="ARBA00023136"/>
    </source>
</evidence>
<dbReference type="EMBL" id="CP017627">
    <property type="protein sequence ID" value="AOW29826.1"/>
    <property type="molecule type" value="Genomic_DNA"/>
</dbReference>
<reference evidence="7 8" key="3">
    <citation type="journal article" date="2013" name="Genome Biol.">
        <title>Assembly of a phased diploid Candida albicans genome facilitates allele-specific measurements and provides a simple model for repeat and indel structure.</title>
        <authorList>
            <person name="Muzzey D."/>
            <person name="Schwartz K."/>
            <person name="Weissman J.S."/>
            <person name="Sherlock G."/>
        </authorList>
    </citation>
    <scope>NUCLEOTIDE SEQUENCE [LARGE SCALE GENOMIC DNA]</scope>
    <source>
        <strain evidence="8">SC5314 / ATCC MYA-2876</strain>
    </source>
</reference>
<dbReference type="eggNOG" id="ENOG502RQI2">
    <property type="taxonomic scope" value="Eukaryota"/>
</dbReference>
<dbReference type="SUPFAM" id="SSF103506">
    <property type="entry name" value="Mitochondrial carrier"/>
    <property type="match status" value="1"/>
</dbReference>
<dbReference type="Proteomes" id="UP000000559">
    <property type="component" value="Chromosome 5"/>
</dbReference>
<evidence type="ECO:0000313" key="8">
    <source>
        <dbReference type="Proteomes" id="UP000000559"/>
    </source>
</evidence>
<sequence>MSSSHPDTQVLRPYYDHDTFNAGYSVIFKKGVGIIDPKTNRPVTSNISEKLINQSIDENQGIIRNSFKHGGPVGINATSDKNYVYDLEFNEYFESNNLIEVFKNLLGNFVRSYIKVLLTQPLEIVRLVLQVGKFNFSETASKTSKKLDLSKSKRLLSETEDDTEATTEQDEHEYTRPQRSSIYDSDRDVDNEDEDEEPINYFQSQNEQQVWSGHEVGGFNKTATPTKQGKKSYRDDKKRLRNNKIKPKSLHTADILTAIINKDGPFAVFRGINASFIYQTLSHTIEAWITGFASPFLGIPDPFFLDLTHSNDPFKSLWLSVTACVLTGIVLMPLDLIRVKFMITQFNSKPLNENDALEEVTEEIVQSTRSVRESIRNFPVYYLLHPSTPIVFLTTLHQLSTSIFRKMAPYILFIKFNIDSYSSPNIYTFVNLLSLILEFFIKLPVENLLRKQQVQFLLTPKREDTKKVITIEDPKKSLIVEFNDSSKDIQDSTFWERLKQLGLFNGWRIGVLNVIGFWGYNIIKSDGSELKEERL</sequence>
<protein>
    <recommendedName>
        <fullName evidence="9">Mitochondrial fusion and transport protein UGO1</fullName>
    </recommendedName>
</protein>
<evidence type="ECO:0000256" key="2">
    <source>
        <dbReference type="ARBA" id="ARBA00022692"/>
    </source>
</evidence>
<dbReference type="InParanoid" id="A0A1D8PNW6"/>
<name>A0A1D8PNW6_CANAL</name>
<keyword evidence="2" id="KW-0812">Transmembrane</keyword>
<evidence type="ECO:0000256" key="3">
    <source>
        <dbReference type="ARBA" id="ARBA00022989"/>
    </source>
</evidence>
<reference evidence="7 8" key="1">
    <citation type="journal article" date="2004" name="Proc. Natl. Acad. Sci. U.S.A.">
        <title>The diploid genome sequence of Candida albicans.</title>
        <authorList>
            <person name="Jones T."/>
            <person name="Federspiel N.A."/>
            <person name="Chibana H."/>
            <person name="Dungan J."/>
            <person name="Kalman S."/>
            <person name="Magee B.B."/>
            <person name="Newport G."/>
            <person name="Thorstenson Y.R."/>
            <person name="Agabian N."/>
            <person name="Magee P.T."/>
            <person name="Davis R.W."/>
            <person name="Scherer S."/>
        </authorList>
    </citation>
    <scope>NUCLEOTIDE SEQUENCE [LARGE SCALE GENOMIC DNA]</scope>
    <source>
        <strain evidence="8">SC5314 / ATCC MYA-2876</strain>
    </source>
</reference>
<evidence type="ECO:0000256" key="5">
    <source>
        <dbReference type="SAM" id="MobiDB-lite"/>
    </source>
</evidence>
<dbReference type="InterPro" id="IPR023395">
    <property type="entry name" value="MCP_dom_sf"/>
</dbReference>
<evidence type="ECO:0000256" key="1">
    <source>
        <dbReference type="ARBA" id="ARBA00004370"/>
    </source>
</evidence>
<dbReference type="FunCoup" id="A0A1D8PNW6">
    <property type="interactions" value="29"/>
</dbReference>
<feature type="region of interest" description="Disordered" evidence="5">
    <location>
        <begin position="156"/>
        <end position="195"/>
    </location>
</feature>
<dbReference type="GO" id="GO:0016020">
    <property type="term" value="C:membrane"/>
    <property type="evidence" value="ECO:0007669"/>
    <property type="project" value="UniProtKB-SubCell"/>
</dbReference>
<dbReference type="VEuPathDB" id="FungiDB:C5_04170W_A"/>
<dbReference type="RefSeq" id="XP_721811.1">
    <property type="nucleotide sequence ID" value="XM_716718.1"/>
</dbReference>
<dbReference type="AlphaFoldDB" id="A0A1D8PNW6"/>
<dbReference type="OrthoDB" id="77989at2759"/>
<dbReference type="Gene3D" id="1.50.40.10">
    <property type="entry name" value="Mitochondrial carrier domain"/>
    <property type="match status" value="1"/>
</dbReference>
<accession>A0A1D8PNW6</accession>
<dbReference type="GeneID" id="3636543"/>
<evidence type="ECO:0008006" key="9">
    <source>
        <dbReference type="Google" id="ProtNLM"/>
    </source>
</evidence>
<comment type="subcellular location">
    <subcellularLocation>
        <location evidence="1">Membrane</location>
    </subcellularLocation>
</comment>
<gene>
    <name evidence="7" type="ordered locus">CAALFM_C504170WA</name>
    <name evidence="6" type="ordered locus">orf19.11381</name>
</gene>
<keyword evidence="8" id="KW-1185">Reference proteome</keyword>
<evidence type="ECO:0000313" key="6">
    <source>
        <dbReference type="CGD" id="CAL0000185225"/>
    </source>
</evidence>
<feature type="compositionally biased region" description="Acidic residues" evidence="5">
    <location>
        <begin position="158"/>
        <end position="171"/>
    </location>
</feature>
<reference evidence="7 8" key="2">
    <citation type="journal article" date="2007" name="Genome Biol.">
        <title>Assembly of the Candida albicans genome into sixteen supercontigs aligned on the eight chromosomes.</title>
        <authorList>
            <person name="van het Hoog M."/>
            <person name="Rast T.J."/>
            <person name="Martchenko M."/>
            <person name="Grindle S."/>
            <person name="Dignard D."/>
            <person name="Hogues H."/>
            <person name="Cuomo C."/>
            <person name="Berriman M."/>
            <person name="Scherer S."/>
            <person name="Magee B.B."/>
            <person name="Whiteway M."/>
            <person name="Chibana H."/>
            <person name="Nantel A."/>
            <person name="Magee P.T."/>
        </authorList>
    </citation>
    <scope>GENOME REANNOTATION</scope>
    <source>
        <strain evidence="8">SC5314 / ATCC MYA-2876</strain>
    </source>
</reference>
<evidence type="ECO:0000313" key="7">
    <source>
        <dbReference type="EMBL" id="AOW29826.1"/>
    </source>
</evidence>
<dbReference type="STRING" id="237561.A0A1D8PNW6"/>
<dbReference type="GO" id="GO:0008053">
    <property type="term" value="P:mitochondrial fusion"/>
    <property type="evidence" value="ECO:0000318"/>
    <property type="project" value="GO_Central"/>
</dbReference>